<dbReference type="OrthoDB" id="9774737at2"/>
<keyword evidence="6" id="KW-0067">ATP-binding</keyword>
<dbReference type="GO" id="GO:0006741">
    <property type="term" value="P:NADP+ biosynthetic process"/>
    <property type="evidence" value="ECO:0007669"/>
    <property type="project" value="UniProtKB-UniRule"/>
</dbReference>
<keyword evidence="6" id="KW-0963">Cytoplasm</keyword>
<evidence type="ECO:0000313" key="8">
    <source>
        <dbReference type="Proteomes" id="UP000270261"/>
    </source>
</evidence>
<dbReference type="Pfam" id="PF01513">
    <property type="entry name" value="NAD_kinase"/>
    <property type="match status" value="1"/>
</dbReference>
<dbReference type="NCBIfam" id="NF002561">
    <property type="entry name" value="PRK02155.1"/>
    <property type="match status" value="1"/>
</dbReference>
<dbReference type="InterPro" id="IPR017437">
    <property type="entry name" value="ATP-NAD_kinase_PpnK-typ_C"/>
</dbReference>
<evidence type="ECO:0000256" key="1">
    <source>
        <dbReference type="ARBA" id="ARBA00022679"/>
    </source>
</evidence>
<evidence type="ECO:0000313" key="7">
    <source>
        <dbReference type="EMBL" id="RRN45695.1"/>
    </source>
</evidence>
<dbReference type="AlphaFoldDB" id="A0A3R8NCV3"/>
<feature type="binding site" evidence="6">
    <location>
        <begin position="65"/>
        <end position="66"/>
    </location>
    <ligand>
        <name>NAD(+)</name>
        <dbReference type="ChEBI" id="CHEBI:57540"/>
    </ligand>
</feature>
<feature type="binding site" evidence="6">
    <location>
        <position position="238"/>
    </location>
    <ligand>
        <name>NAD(+)</name>
        <dbReference type="ChEBI" id="CHEBI:57540"/>
    </ligand>
</feature>
<feature type="binding site" evidence="6">
    <location>
        <position position="204"/>
    </location>
    <ligand>
        <name>NAD(+)</name>
        <dbReference type="ChEBI" id="CHEBI:57540"/>
    </ligand>
</feature>
<dbReference type="PANTHER" id="PTHR20275:SF0">
    <property type="entry name" value="NAD KINASE"/>
    <property type="match status" value="1"/>
</dbReference>
<comment type="caution">
    <text evidence="6">Lacks conserved residue(s) required for the propagation of feature annotation.</text>
</comment>
<dbReference type="EC" id="2.7.1.23" evidence="6"/>
<feature type="active site" description="Proton acceptor" evidence="6">
    <location>
        <position position="65"/>
    </location>
</feature>
<feature type="binding site" evidence="6">
    <location>
        <position position="169"/>
    </location>
    <ligand>
        <name>NAD(+)</name>
        <dbReference type="ChEBI" id="CHEBI:57540"/>
    </ligand>
</feature>
<dbReference type="HAMAP" id="MF_00361">
    <property type="entry name" value="NAD_kinase"/>
    <property type="match status" value="1"/>
</dbReference>
<dbReference type="PANTHER" id="PTHR20275">
    <property type="entry name" value="NAD KINASE"/>
    <property type="match status" value="1"/>
</dbReference>
<dbReference type="GO" id="GO:0005524">
    <property type="term" value="F:ATP binding"/>
    <property type="evidence" value="ECO:0007669"/>
    <property type="project" value="UniProtKB-KW"/>
</dbReference>
<evidence type="ECO:0000256" key="4">
    <source>
        <dbReference type="ARBA" id="ARBA00023027"/>
    </source>
</evidence>
<accession>A0A3R8NCV3</accession>
<keyword evidence="4 6" id="KW-0520">NAD</keyword>
<dbReference type="Pfam" id="PF20143">
    <property type="entry name" value="NAD_kinase_C"/>
    <property type="match status" value="1"/>
</dbReference>
<dbReference type="Gene3D" id="2.60.200.30">
    <property type="entry name" value="Probable inorganic polyphosphate/atp-NAD kinase, domain 2"/>
    <property type="match status" value="1"/>
</dbReference>
<dbReference type="GO" id="GO:0005737">
    <property type="term" value="C:cytoplasm"/>
    <property type="evidence" value="ECO:0007669"/>
    <property type="project" value="UniProtKB-SubCell"/>
</dbReference>
<keyword evidence="6" id="KW-0547">Nucleotide-binding</keyword>
<organism evidence="7 8">
    <name type="scientific">Lautropia dentalis</name>
    <dbReference type="NCBI Taxonomy" id="2490857"/>
    <lineage>
        <taxon>Bacteria</taxon>
        <taxon>Pseudomonadati</taxon>
        <taxon>Pseudomonadota</taxon>
        <taxon>Betaproteobacteria</taxon>
        <taxon>Burkholderiales</taxon>
        <taxon>Burkholderiaceae</taxon>
        <taxon>Lautropia</taxon>
    </lineage>
</organism>
<keyword evidence="8" id="KW-1185">Reference proteome</keyword>
<sequence>MSASFKTIALFSRPQTDGLDGRILDEIDAWLSQRGIQVITQTSRSVRLIQAAGHRADLALVVGGDGTMLGVARTLAPLHVPVVGINRGRLGFITDIPLTDWQSALTAILDGQYAIEERTLIEAQAWRGERQLFNARALNDVVISRSSRAGMIEIEVSVDGLYMYSPRADGLIVATPTGSTAYALSVGGPLMHPSLRGFVLAPVAPQSLSNRPILLPDSCTVELTIHHGRHARLNCDMQTFSELEEGDRVTLRRSRDASRFLHPPGYSYYATLRSKLNWHEIPGLEPRRG</sequence>
<dbReference type="GO" id="GO:0003951">
    <property type="term" value="F:NAD+ kinase activity"/>
    <property type="evidence" value="ECO:0007669"/>
    <property type="project" value="UniProtKB-UniRule"/>
</dbReference>
<dbReference type="InterPro" id="IPR016064">
    <property type="entry name" value="NAD/diacylglycerol_kinase_sf"/>
</dbReference>
<dbReference type="GO" id="GO:0046872">
    <property type="term" value="F:metal ion binding"/>
    <property type="evidence" value="ECO:0007669"/>
    <property type="project" value="UniProtKB-UniRule"/>
</dbReference>
<evidence type="ECO:0000256" key="3">
    <source>
        <dbReference type="ARBA" id="ARBA00022857"/>
    </source>
</evidence>
<comment type="subcellular location">
    <subcellularLocation>
        <location evidence="6">Cytoplasm</location>
    </subcellularLocation>
</comment>
<feature type="binding site" evidence="6">
    <location>
        <begin position="139"/>
        <end position="140"/>
    </location>
    <ligand>
        <name>NAD(+)</name>
        <dbReference type="ChEBI" id="CHEBI:57540"/>
    </ligand>
</feature>
<evidence type="ECO:0000256" key="6">
    <source>
        <dbReference type="HAMAP-Rule" id="MF_00361"/>
    </source>
</evidence>
<comment type="catalytic activity">
    <reaction evidence="5 6">
        <text>NAD(+) + ATP = ADP + NADP(+) + H(+)</text>
        <dbReference type="Rhea" id="RHEA:18629"/>
        <dbReference type="ChEBI" id="CHEBI:15378"/>
        <dbReference type="ChEBI" id="CHEBI:30616"/>
        <dbReference type="ChEBI" id="CHEBI:57540"/>
        <dbReference type="ChEBI" id="CHEBI:58349"/>
        <dbReference type="ChEBI" id="CHEBI:456216"/>
        <dbReference type="EC" id="2.7.1.23"/>
    </reaction>
</comment>
<dbReference type="SUPFAM" id="SSF111331">
    <property type="entry name" value="NAD kinase/diacylglycerol kinase-like"/>
    <property type="match status" value="1"/>
</dbReference>
<dbReference type="GO" id="GO:0019674">
    <property type="term" value="P:NAD+ metabolic process"/>
    <property type="evidence" value="ECO:0007669"/>
    <property type="project" value="InterPro"/>
</dbReference>
<feature type="binding site" evidence="6">
    <location>
        <position position="167"/>
    </location>
    <ligand>
        <name>NAD(+)</name>
        <dbReference type="ChEBI" id="CHEBI:57540"/>
    </ligand>
</feature>
<comment type="cofactor">
    <cofactor evidence="6">
        <name>a divalent metal cation</name>
        <dbReference type="ChEBI" id="CHEBI:60240"/>
    </cofactor>
</comment>
<comment type="function">
    <text evidence="6">Involved in the regulation of the intracellular balance of NAD and NADP, and is a key enzyme in the biosynthesis of NADP. Catalyzes specifically the phosphorylation on 2'-hydroxyl of the adenosine moiety of NAD to yield NADP.</text>
</comment>
<dbReference type="GO" id="GO:0051287">
    <property type="term" value="F:NAD binding"/>
    <property type="evidence" value="ECO:0007669"/>
    <property type="project" value="UniProtKB-ARBA"/>
</dbReference>
<keyword evidence="2 6" id="KW-0418">Kinase</keyword>
<evidence type="ECO:0000256" key="5">
    <source>
        <dbReference type="ARBA" id="ARBA00047925"/>
    </source>
</evidence>
<comment type="caution">
    <text evidence="7">The sequence shown here is derived from an EMBL/GenBank/DDBJ whole genome shotgun (WGS) entry which is preliminary data.</text>
</comment>
<name>A0A3R8NCV3_9BURK</name>
<dbReference type="InterPro" id="IPR002504">
    <property type="entry name" value="NADK"/>
</dbReference>
<dbReference type="EMBL" id="RRUE01000001">
    <property type="protein sequence ID" value="RRN45695.1"/>
    <property type="molecule type" value="Genomic_DNA"/>
</dbReference>
<reference evidence="7 8" key="1">
    <citation type="submission" date="2018-11" db="EMBL/GenBank/DDBJ databases">
        <title>Genome sequencing of Lautropia sp. KCOM 2505 (= ChDC F240).</title>
        <authorList>
            <person name="Kook J.-K."/>
            <person name="Park S.-N."/>
            <person name="Lim Y.K."/>
        </authorList>
    </citation>
    <scope>NUCLEOTIDE SEQUENCE [LARGE SCALE GENOMIC DNA]</scope>
    <source>
        <strain evidence="7 8">KCOM 2505</strain>
    </source>
</reference>
<feature type="binding site" evidence="6">
    <location>
        <begin position="180"/>
        <end position="185"/>
    </location>
    <ligand>
        <name>NAD(+)</name>
        <dbReference type="ChEBI" id="CHEBI:57540"/>
    </ligand>
</feature>
<keyword evidence="3 6" id="KW-0521">NADP</keyword>
<comment type="similarity">
    <text evidence="6">Belongs to the NAD kinase family.</text>
</comment>
<dbReference type="Proteomes" id="UP000270261">
    <property type="component" value="Unassembled WGS sequence"/>
</dbReference>
<dbReference type="RefSeq" id="WP_125095124.1">
    <property type="nucleotide sequence ID" value="NZ_RRUE01000001.1"/>
</dbReference>
<gene>
    <name evidence="6" type="primary">nadK</name>
    <name evidence="7" type="ORF">EHV23_05970</name>
</gene>
<protein>
    <recommendedName>
        <fullName evidence="6">NAD kinase</fullName>
        <ecNumber evidence="6">2.7.1.23</ecNumber>
    </recommendedName>
    <alternativeName>
        <fullName evidence="6">ATP-dependent NAD kinase</fullName>
    </alternativeName>
</protein>
<evidence type="ECO:0000256" key="2">
    <source>
        <dbReference type="ARBA" id="ARBA00022777"/>
    </source>
</evidence>
<dbReference type="InterPro" id="IPR017438">
    <property type="entry name" value="ATP-NAD_kinase_N"/>
</dbReference>
<proteinExistence type="inferred from homology"/>
<dbReference type="Gene3D" id="3.40.50.10330">
    <property type="entry name" value="Probable inorganic polyphosphate/atp-NAD kinase, domain 1"/>
    <property type="match status" value="1"/>
</dbReference>
<keyword evidence="1 6" id="KW-0808">Transferase</keyword>